<dbReference type="PANTHER" id="PTHR35936">
    <property type="entry name" value="MEMBRANE-BOUND LYTIC MUREIN TRANSGLYCOSYLASE F"/>
    <property type="match status" value="1"/>
</dbReference>
<dbReference type="PROSITE" id="PS51257">
    <property type="entry name" value="PROKAR_LIPOPROTEIN"/>
    <property type="match status" value="1"/>
</dbReference>
<organism evidence="5 6">
    <name type="scientific">Geodermatophilus nigrescens</name>
    <dbReference type="NCBI Taxonomy" id="1070870"/>
    <lineage>
        <taxon>Bacteria</taxon>
        <taxon>Bacillati</taxon>
        <taxon>Actinomycetota</taxon>
        <taxon>Actinomycetes</taxon>
        <taxon>Geodermatophilales</taxon>
        <taxon>Geodermatophilaceae</taxon>
        <taxon>Geodermatophilus</taxon>
    </lineage>
</organism>
<dbReference type="InterPro" id="IPR001638">
    <property type="entry name" value="Solute-binding_3/MltF_N"/>
</dbReference>
<dbReference type="RefSeq" id="WP_073419685.1">
    <property type="nucleotide sequence ID" value="NZ_FQVX01000002.1"/>
</dbReference>
<evidence type="ECO:0000256" key="2">
    <source>
        <dbReference type="SAM" id="MobiDB-lite"/>
    </source>
</evidence>
<sequence>MRHTTARLALPLAVSMAVLAACGGSGETSSAAPGPDPAAGPSGGVDTEAELYDRLPQEIKDAGEIVFAGDSHPPYRTVGADGQTVTGIDADLQAALSEVLGVPIRTEITTGLPAMLSGMLSGRYDAFNGPVRTTPEREAEFDAVVWMTTVTSYVVPEGSDAGIEDSGDLCGKTVAGTEGSVTQEMVTRLSQWCEGQGEGPVEFTGLADTNATILAVDAGRVDAAAVTEAAAIDIVSASEDYYYVSQTEDQGAGVDQMALLTPKSNELGPVVFEAFQVLFENGDYERVMEEWNLQDVTIDEPLLNPATEQ</sequence>
<dbReference type="Proteomes" id="UP000184471">
    <property type="component" value="Unassembled WGS sequence"/>
</dbReference>
<dbReference type="SMART" id="SM00062">
    <property type="entry name" value="PBPb"/>
    <property type="match status" value="1"/>
</dbReference>
<accession>A0A1M5HI51</accession>
<feature type="signal peptide" evidence="3">
    <location>
        <begin position="1"/>
        <end position="20"/>
    </location>
</feature>
<evidence type="ECO:0000256" key="3">
    <source>
        <dbReference type="SAM" id="SignalP"/>
    </source>
</evidence>
<keyword evidence="6" id="KW-1185">Reference proteome</keyword>
<feature type="chain" id="PRO_5039575809" evidence="3">
    <location>
        <begin position="21"/>
        <end position="309"/>
    </location>
</feature>
<feature type="compositionally biased region" description="Low complexity" evidence="2">
    <location>
        <begin position="29"/>
        <end position="40"/>
    </location>
</feature>
<gene>
    <name evidence="5" type="ORF">SAMN05444351_1606</name>
</gene>
<proteinExistence type="predicted"/>
<dbReference type="SUPFAM" id="SSF53850">
    <property type="entry name" value="Periplasmic binding protein-like II"/>
    <property type="match status" value="1"/>
</dbReference>
<evidence type="ECO:0000256" key="1">
    <source>
        <dbReference type="ARBA" id="ARBA00022729"/>
    </source>
</evidence>
<name>A0A1M5HI51_9ACTN</name>
<dbReference type="STRING" id="1070870.SAMN05444351_1606"/>
<dbReference type="Gene3D" id="3.40.190.10">
    <property type="entry name" value="Periplasmic binding protein-like II"/>
    <property type="match status" value="2"/>
</dbReference>
<dbReference type="AlphaFoldDB" id="A0A1M5HI51"/>
<evidence type="ECO:0000313" key="5">
    <source>
        <dbReference type="EMBL" id="SHG15649.1"/>
    </source>
</evidence>
<keyword evidence="1 3" id="KW-0732">Signal</keyword>
<dbReference type="EMBL" id="FQVX01000002">
    <property type="protein sequence ID" value="SHG15649.1"/>
    <property type="molecule type" value="Genomic_DNA"/>
</dbReference>
<evidence type="ECO:0000313" key="6">
    <source>
        <dbReference type="Proteomes" id="UP000184471"/>
    </source>
</evidence>
<dbReference type="Pfam" id="PF00497">
    <property type="entry name" value="SBP_bac_3"/>
    <property type="match status" value="1"/>
</dbReference>
<dbReference type="OrthoDB" id="4633994at2"/>
<dbReference type="PANTHER" id="PTHR35936:SF17">
    <property type="entry name" value="ARGININE-BINDING EXTRACELLULAR PROTEIN ARTP"/>
    <property type="match status" value="1"/>
</dbReference>
<feature type="region of interest" description="Disordered" evidence="2">
    <location>
        <begin position="24"/>
        <end position="47"/>
    </location>
</feature>
<reference evidence="5 6" key="1">
    <citation type="submission" date="2016-11" db="EMBL/GenBank/DDBJ databases">
        <authorList>
            <person name="Jaros S."/>
            <person name="Januszkiewicz K."/>
            <person name="Wedrychowicz H."/>
        </authorList>
    </citation>
    <scope>NUCLEOTIDE SEQUENCE [LARGE SCALE GENOMIC DNA]</scope>
    <source>
        <strain evidence="5 6">DSM 45408</strain>
    </source>
</reference>
<protein>
    <submittedName>
        <fullName evidence="5">Amino acid ABC transporter substrate-binding protein, PAAT family</fullName>
    </submittedName>
</protein>
<feature type="domain" description="Solute-binding protein family 3/N-terminal" evidence="4">
    <location>
        <begin position="64"/>
        <end position="295"/>
    </location>
</feature>
<evidence type="ECO:0000259" key="4">
    <source>
        <dbReference type="SMART" id="SM00062"/>
    </source>
</evidence>